<evidence type="ECO:0000313" key="2">
    <source>
        <dbReference type="EMBL" id="AJD47459.1"/>
    </source>
</evidence>
<reference evidence="2 3" key="1">
    <citation type="journal article" date="2012" name="J. Bacteriol.">
        <title>Genome sequence of an alkane-degrading bacterium, Alcanivorax pacificus type strain W11-5, isolated from deep sea sediment.</title>
        <authorList>
            <person name="Lai Q."/>
            <person name="Shao Z."/>
        </authorList>
    </citation>
    <scope>NUCLEOTIDE SEQUENCE [LARGE SCALE GENOMIC DNA]</scope>
    <source>
        <strain evidence="2 3">W11-5</strain>
    </source>
</reference>
<dbReference type="OrthoDB" id="220028at2"/>
<accession>A0A0B4XH69</accession>
<evidence type="ECO:0000256" key="1">
    <source>
        <dbReference type="SAM" id="MobiDB-lite"/>
    </source>
</evidence>
<proteinExistence type="predicted"/>
<name>A0A0B4XH69_9GAMM</name>
<dbReference type="RefSeq" id="WP_008737390.1">
    <property type="nucleotide sequence ID" value="NZ_CP004387.1"/>
</dbReference>
<dbReference type="HOGENOM" id="CLU_1173496_0_0_6"/>
<evidence type="ECO:0008006" key="4">
    <source>
        <dbReference type="Google" id="ProtNLM"/>
    </source>
</evidence>
<evidence type="ECO:0000313" key="3">
    <source>
        <dbReference type="Proteomes" id="UP000006764"/>
    </source>
</evidence>
<feature type="region of interest" description="Disordered" evidence="1">
    <location>
        <begin position="21"/>
        <end position="40"/>
    </location>
</feature>
<dbReference type="KEGG" id="apac:S7S_05195"/>
<sequence>MNTATAPQWFDADTWQQVTDTQSRYADQQPPAAEAEPEGRIGTASVHEPEAFALTVPGVTNTCGQAAAASIIKCWGKNRHGSDEALMQHLCSKYPPDLFGGGAGTSPWRIIEMLKDHGLRAGSTFIEPWLPGGFMNPANQPAWHAHRHAVEESWINAGYPAIILADSGLVGHSQGWSAHWLVYHRSGGGQASLCNMFGANNRYIKGTLPSSKLHEAWEVRFLPVPLMRFHTILIQP</sequence>
<dbReference type="AlphaFoldDB" id="A0A0B4XH69"/>
<gene>
    <name evidence="2" type="ORF">S7S_05195</name>
</gene>
<keyword evidence="3" id="KW-1185">Reference proteome</keyword>
<dbReference type="EMBL" id="CP004387">
    <property type="protein sequence ID" value="AJD47459.1"/>
    <property type="molecule type" value="Genomic_DNA"/>
</dbReference>
<protein>
    <recommendedName>
        <fullName evidence="4">Peptidase C39-like domain-containing protein</fullName>
    </recommendedName>
</protein>
<dbReference type="Proteomes" id="UP000006764">
    <property type="component" value="Chromosome"/>
</dbReference>
<organism evidence="2 3">
    <name type="scientific">Isoalcanivorax pacificus W11-5</name>
    <dbReference type="NCBI Taxonomy" id="391936"/>
    <lineage>
        <taxon>Bacteria</taxon>
        <taxon>Pseudomonadati</taxon>
        <taxon>Pseudomonadota</taxon>
        <taxon>Gammaproteobacteria</taxon>
        <taxon>Oceanospirillales</taxon>
        <taxon>Alcanivoracaceae</taxon>
        <taxon>Isoalcanivorax</taxon>
    </lineage>
</organism>